<dbReference type="AlphaFoldDB" id="A0A2T5VEZ2"/>
<feature type="domain" description="NADP-dependent oxidoreductase" evidence="2">
    <location>
        <begin position="23"/>
        <end position="319"/>
    </location>
</feature>
<evidence type="ECO:0000313" key="4">
    <source>
        <dbReference type="Proteomes" id="UP000244081"/>
    </source>
</evidence>
<organism evidence="3 4">
    <name type="scientific">Breoghania corrubedonensis</name>
    <dbReference type="NCBI Taxonomy" id="665038"/>
    <lineage>
        <taxon>Bacteria</taxon>
        <taxon>Pseudomonadati</taxon>
        <taxon>Pseudomonadota</taxon>
        <taxon>Alphaproteobacteria</taxon>
        <taxon>Hyphomicrobiales</taxon>
        <taxon>Stappiaceae</taxon>
        <taxon>Breoghania</taxon>
    </lineage>
</organism>
<protein>
    <submittedName>
        <fullName evidence="3">Aryl-alcohol dehydrogenase-like predicted oxidoreductase</fullName>
    </submittedName>
</protein>
<keyword evidence="4" id="KW-1185">Reference proteome</keyword>
<dbReference type="PANTHER" id="PTHR43625:SF40">
    <property type="entry name" value="ALDO-KETO REDUCTASE YAKC [NADP(+)]"/>
    <property type="match status" value="1"/>
</dbReference>
<evidence type="ECO:0000259" key="2">
    <source>
        <dbReference type="Pfam" id="PF00248"/>
    </source>
</evidence>
<gene>
    <name evidence="3" type="ORF">C8N35_101357</name>
</gene>
<dbReference type="SUPFAM" id="SSF51430">
    <property type="entry name" value="NAD(P)-linked oxidoreductase"/>
    <property type="match status" value="1"/>
</dbReference>
<evidence type="ECO:0000313" key="3">
    <source>
        <dbReference type="EMBL" id="PTW62317.1"/>
    </source>
</evidence>
<accession>A0A2T5VEZ2</accession>
<dbReference type="InterPro" id="IPR036812">
    <property type="entry name" value="NAD(P)_OxRdtase_dom_sf"/>
</dbReference>
<dbReference type="Pfam" id="PF00248">
    <property type="entry name" value="Aldo_ket_red"/>
    <property type="match status" value="1"/>
</dbReference>
<dbReference type="GO" id="GO:0016491">
    <property type="term" value="F:oxidoreductase activity"/>
    <property type="evidence" value="ECO:0007669"/>
    <property type="project" value="UniProtKB-KW"/>
</dbReference>
<evidence type="ECO:0000256" key="1">
    <source>
        <dbReference type="ARBA" id="ARBA00023002"/>
    </source>
</evidence>
<name>A0A2T5VEZ2_9HYPH</name>
<dbReference type="PANTHER" id="PTHR43625">
    <property type="entry name" value="AFLATOXIN B1 ALDEHYDE REDUCTASE"/>
    <property type="match status" value="1"/>
</dbReference>
<dbReference type="Proteomes" id="UP000244081">
    <property type="component" value="Unassembled WGS sequence"/>
</dbReference>
<dbReference type="Gene3D" id="3.20.20.100">
    <property type="entry name" value="NADP-dependent oxidoreductase domain"/>
    <property type="match status" value="1"/>
</dbReference>
<proteinExistence type="predicted"/>
<keyword evidence="1" id="KW-0560">Oxidoreductase</keyword>
<dbReference type="InterPro" id="IPR050791">
    <property type="entry name" value="Aldo-Keto_reductase"/>
</dbReference>
<reference evidence="3 4" key="1">
    <citation type="submission" date="2018-04" db="EMBL/GenBank/DDBJ databases">
        <title>Genomic Encyclopedia of Archaeal and Bacterial Type Strains, Phase II (KMG-II): from individual species to whole genera.</title>
        <authorList>
            <person name="Goeker M."/>
        </authorList>
    </citation>
    <scope>NUCLEOTIDE SEQUENCE [LARGE SCALE GENOMIC DNA]</scope>
    <source>
        <strain evidence="3 4">DSM 23382</strain>
    </source>
</reference>
<dbReference type="InterPro" id="IPR023210">
    <property type="entry name" value="NADP_OxRdtase_dom"/>
</dbReference>
<sequence>MTASMNTKMKTRRLGQGLEVSAIGLGCMGMTWAYGATQDDRGEAIATIRHALDAGLTLLDTADVYGPHTNEELVGEAIAGRRDEVVLATKFGILRGVTPEPGSVAPTVNGRPDYVKASCEGSLKRLGVDHIDLYYLHRVDPNTPIEDTVGAMADLVKAGKVRHIGLSEAAPDTIRRAHAVHPLTAVQSEYSLWTREPEDGVLQTLRELGIGFVAYSPLGRGFLSGAIRSIDDLAADDYRRRSPRFIGENFARNLELVAVIEGLARDKGVTPAQLALGWVMAQGEDIVPIPGTRRRSRLDENLKAADIVLNDTERKAIADALPAAAGERYPASTIRELNR</sequence>
<dbReference type="EMBL" id="QAYG01000001">
    <property type="protein sequence ID" value="PTW62317.1"/>
    <property type="molecule type" value="Genomic_DNA"/>
</dbReference>
<dbReference type="GO" id="GO:0005737">
    <property type="term" value="C:cytoplasm"/>
    <property type="evidence" value="ECO:0007669"/>
    <property type="project" value="TreeGrafter"/>
</dbReference>
<comment type="caution">
    <text evidence="3">The sequence shown here is derived from an EMBL/GenBank/DDBJ whole genome shotgun (WGS) entry which is preliminary data.</text>
</comment>
<dbReference type="CDD" id="cd19076">
    <property type="entry name" value="AKR_AKR13A_13D"/>
    <property type="match status" value="1"/>
</dbReference>